<name>A0A3M7M9I4_9PLEO</name>
<dbReference type="Proteomes" id="UP000265663">
    <property type="component" value="Unassembled WGS sequence"/>
</dbReference>
<dbReference type="AlphaFoldDB" id="A0A3M7M9I4"/>
<dbReference type="InterPro" id="IPR012942">
    <property type="entry name" value="SRR1-like"/>
</dbReference>
<evidence type="ECO:0000313" key="4">
    <source>
        <dbReference type="Proteomes" id="UP000265663"/>
    </source>
</evidence>
<organism evidence="3 4">
    <name type="scientific">Pyrenophora seminiperda CCB06</name>
    <dbReference type="NCBI Taxonomy" id="1302712"/>
    <lineage>
        <taxon>Eukaryota</taxon>
        <taxon>Fungi</taxon>
        <taxon>Dikarya</taxon>
        <taxon>Ascomycota</taxon>
        <taxon>Pezizomycotina</taxon>
        <taxon>Dothideomycetes</taxon>
        <taxon>Pleosporomycetidae</taxon>
        <taxon>Pleosporales</taxon>
        <taxon>Pleosporineae</taxon>
        <taxon>Pleosporaceae</taxon>
        <taxon>Pyrenophora</taxon>
    </lineage>
</organism>
<dbReference type="PANTHER" id="PTHR42080:SF1">
    <property type="entry name" value="SRR1-LIKE DOMAIN-CONTAINING PROTEIN"/>
    <property type="match status" value="1"/>
</dbReference>
<keyword evidence="4" id="KW-1185">Reference proteome</keyword>
<evidence type="ECO:0000256" key="1">
    <source>
        <dbReference type="SAM" id="MobiDB-lite"/>
    </source>
</evidence>
<gene>
    <name evidence="3" type="ORF">GMOD_00005630</name>
</gene>
<feature type="domain" description="SRR1-like" evidence="2">
    <location>
        <begin position="228"/>
        <end position="394"/>
    </location>
</feature>
<dbReference type="PANTHER" id="PTHR42080">
    <property type="entry name" value="SRR1 DOMAIN-CONTAINING PROTEIN"/>
    <property type="match status" value="1"/>
</dbReference>
<proteinExistence type="predicted"/>
<reference evidence="3 4" key="1">
    <citation type="journal article" date="2014" name="PLoS ONE">
        <title>De novo Genome Assembly of the Fungal Plant Pathogen Pyrenophora semeniperda.</title>
        <authorList>
            <person name="Soliai M.M."/>
            <person name="Meyer S.E."/>
            <person name="Udall J.A."/>
            <person name="Elzinga D.E."/>
            <person name="Hermansen R.A."/>
            <person name="Bodily P.M."/>
            <person name="Hart A.A."/>
            <person name="Coleman C.E."/>
        </authorList>
    </citation>
    <scope>NUCLEOTIDE SEQUENCE [LARGE SCALE GENOMIC DNA]</scope>
    <source>
        <strain evidence="3 4">CCB06</strain>
        <tissue evidence="3">Mycelium</tissue>
    </source>
</reference>
<feature type="region of interest" description="Disordered" evidence="1">
    <location>
        <begin position="1"/>
        <end position="49"/>
    </location>
</feature>
<protein>
    <submittedName>
        <fullName evidence="3">Sensitivity To Red Light Reduced-like SRR1</fullName>
    </submittedName>
</protein>
<evidence type="ECO:0000259" key="2">
    <source>
        <dbReference type="Pfam" id="PF07985"/>
    </source>
</evidence>
<dbReference type="EMBL" id="KE747826">
    <property type="protein sequence ID" value="RMZ71122.1"/>
    <property type="molecule type" value="Genomic_DNA"/>
</dbReference>
<dbReference type="OrthoDB" id="5230585at2759"/>
<sequence>MTAKAATGLEGLSYRSQYPGSDSEDDYESSSDGRSSSDEKSDDEDEDDKFERAAAYSVNLAWQENALNRSPVYTRSLLESLSTQVKEITKGFSLPPSQRTLTKIFAPGPEGNHHKIWDSCGNTYANSVRVHYAARVELNPDFQRAYGSQTDQIRLMRRYNKANGSKSKEEEHFEHFTFPYALSTHRRLFSGEHRSNKKMQEYWDSLLRTKHFWSASSSRLLLRDLFTGLAKTHTTITKVVCFGLGAISLDKSAYQATLQYMAVFSIIAALQEEYRRADPARPGIKLFLQDPNYEPRDHQLLRKLWAGKAEDLVFVSDPDGVLAIDVGTIVVSAFLPIVVPLVQIIADLFHDKPESGPAMMIGNGMLLDLAKETYSLAERGAPHVARFFHQQYEKLDSGFEDCALERAFVANVYGEGWTKRPAYWLNDMELWARKVHGGWRWGDDTLMTIEGLG</sequence>
<evidence type="ECO:0000313" key="3">
    <source>
        <dbReference type="EMBL" id="RMZ71122.1"/>
    </source>
</evidence>
<accession>A0A3M7M9I4</accession>
<dbReference type="Pfam" id="PF07985">
    <property type="entry name" value="SRR1"/>
    <property type="match status" value="1"/>
</dbReference>